<organism evidence="1 2">
    <name type="scientific">Glarea lozoyensis (strain ATCC 74030 / MF5533)</name>
    <dbReference type="NCBI Taxonomy" id="1104152"/>
    <lineage>
        <taxon>Eukaryota</taxon>
        <taxon>Fungi</taxon>
        <taxon>Dikarya</taxon>
        <taxon>Ascomycota</taxon>
        <taxon>Pezizomycotina</taxon>
        <taxon>Leotiomycetes</taxon>
        <taxon>Helotiales</taxon>
        <taxon>Helotiaceae</taxon>
        <taxon>Glarea</taxon>
    </lineage>
</organism>
<dbReference type="InParanoid" id="H0EGM2"/>
<name>H0EGM2_GLAL7</name>
<gene>
    <name evidence="1" type="ORF">M7I_1639</name>
</gene>
<dbReference type="EMBL" id="AGUE01000028">
    <property type="protein sequence ID" value="EHL02296.1"/>
    <property type="molecule type" value="Genomic_DNA"/>
</dbReference>
<evidence type="ECO:0000313" key="1">
    <source>
        <dbReference type="EMBL" id="EHL02296.1"/>
    </source>
</evidence>
<keyword evidence="2" id="KW-1185">Reference proteome</keyword>
<dbReference type="HOGENOM" id="CLU_3299510_0_0_1"/>
<proteinExistence type="predicted"/>
<accession>H0EGM2</accession>
<dbReference type="AlphaFoldDB" id="H0EGM2"/>
<sequence>MALLIHIHSKLHCVKSPNAAARNRLNFPSICWYKPDSRWP</sequence>
<comment type="caution">
    <text evidence="1">The sequence shown here is derived from an EMBL/GenBank/DDBJ whole genome shotgun (WGS) entry which is preliminary data.</text>
</comment>
<reference evidence="1 2" key="1">
    <citation type="journal article" date="2012" name="Eukaryot. Cell">
        <title>Genome sequence of the fungus Glarea lozoyensis: the first genome sequence of a species from the Helotiaceae family.</title>
        <authorList>
            <person name="Youssar L."/>
            <person name="Gruening B.A."/>
            <person name="Erxleben A."/>
            <person name="Guenther S."/>
            <person name="Huettel W."/>
        </authorList>
    </citation>
    <scope>NUCLEOTIDE SEQUENCE [LARGE SCALE GENOMIC DNA]</scope>
    <source>
        <strain evidence="2">ATCC 74030 / MF5533</strain>
    </source>
</reference>
<evidence type="ECO:0000313" key="2">
    <source>
        <dbReference type="Proteomes" id="UP000005446"/>
    </source>
</evidence>
<protein>
    <submittedName>
        <fullName evidence="1">Uncharacterized protein</fullName>
    </submittedName>
</protein>
<dbReference type="Proteomes" id="UP000005446">
    <property type="component" value="Unassembled WGS sequence"/>
</dbReference>